<dbReference type="GO" id="GO:0000120">
    <property type="term" value="C:RNA polymerase I transcription regulator complex"/>
    <property type="evidence" value="ECO:0007669"/>
    <property type="project" value="InterPro"/>
</dbReference>
<gene>
    <name evidence="2" type="ORF">RclHR1_00360025</name>
</gene>
<dbReference type="AlphaFoldDB" id="A0A2Z6S635"/>
<sequence length="533" mass="63274">MKELKKAEEEWKKTKSEAIKIRDFHIENLYELLLKSFYERNYCRASKILEILLKCSECDMTRIWQPAIGVLTTLDPTSIAFIDFFNIMLLKTYTKKRDVEDVDKQKVIMELVFYQVKYGQTIDALATIETYLPQEPYCNNPLLYGYAGLISYSLWEQLNVKFKKSEPEVVGYKPQKRKNASKMILPPRERSKRKRKRNADEKDDDFIEVDDQIMDQHQRYYENSLRNFRMSLDMDMSNDIFLVHYVKLLLYKEEIGEAINAIQNFCNENPSILTGHRLLFEVLYTYERLKYEWVDIGKTYHRIDPVSPPDEVFNPLMEHYTQVIEQTNGKDRDILADAYFNICELLFQRIECGDDSSNYLYQAIEYFVWLEHSDVDKVKVNELLKNRGEWFRRFLFYTNKKTVKSWREFQCYRILNECLSNECCYLVKKVKEHILSGKNFHTVLYNFEKKKYYGNIDGNIDWNVDWNTSKSSDDDSDDYDNDDDDDDNSNDNGDDDKSDVDDDDDSDDDDGSDDDDDDDDDNVNCDNDIISDN</sequence>
<feature type="compositionally biased region" description="Acidic residues" evidence="1">
    <location>
        <begin position="474"/>
        <end position="533"/>
    </location>
</feature>
<accession>A0A2Z6S635</accession>
<proteinExistence type="predicted"/>
<organism evidence="2 3">
    <name type="scientific">Rhizophagus clarus</name>
    <dbReference type="NCBI Taxonomy" id="94130"/>
    <lineage>
        <taxon>Eukaryota</taxon>
        <taxon>Fungi</taxon>
        <taxon>Fungi incertae sedis</taxon>
        <taxon>Mucoromycota</taxon>
        <taxon>Glomeromycotina</taxon>
        <taxon>Glomeromycetes</taxon>
        <taxon>Glomerales</taxon>
        <taxon>Glomeraceae</taxon>
        <taxon>Rhizophagus</taxon>
    </lineage>
</organism>
<feature type="region of interest" description="Disordered" evidence="1">
    <location>
        <begin position="471"/>
        <end position="533"/>
    </location>
</feature>
<feature type="region of interest" description="Disordered" evidence="1">
    <location>
        <begin position="174"/>
        <end position="201"/>
    </location>
</feature>
<dbReference type="EMBL" id="BEXD01002890">
    <property type="protein sequence ID" value="GBB99676.1"/>
    <property type="molecule type" value="Genomic_DNA"/>
</dbReference>
<dbReference type="GO" id="GO:0006360">
    <property type="term" value="P:transcription by RNA polymerase I"/>
    <property type="evidence" value="ECO:0007669"/>
    <property type="project" value="InterPro"/>
</dbReference>
<protein>
    <submittedName>
        <fullName evidence="2">Uncharacterized protein</fullName>
    </submittedName>
</protein>
<dbReference type="Pfam" id="PF14929">
    <property type="entry name" value="TAF1_subA"/>
    <property type="match status" value="1"/>
</dbReference>
<comment type="caution">
    <text evidence="2">The sequence shown here is derived from an EMBL/GenBank/DDBJ whole genome shotgun (WGS) entry which is preliminary data.</text>
</comment>
<evidence type="ECO:0000313" key="3">
    <source>
        <dbReference type="Proteomes" id="UP000247702"/>
    </source>
</evidence>
<keyword evidence="3" id="KW-1185">Reference proteome</keyword>
<reference evidence="2 3" key="1">
    <citation type="submission" date="2017-11" db="EMBL/GenBank/DDBJ databases">
        <title>The genome of Rhizophagus clarus HR1 reveals common genetic basis of auxotrophy among arbuscular mycorrhizal fungi.</title>
        <authorList>
            <person name="Kobayashi Y."/>
        </authorList>
    </citation>
    <scope>NUCLEOTIDE SEQUENCE [LARGE SCALE GENOMIC DNA]</scope>
    <source>
        <strain evidence="2 3">HR1</strain>
    </source>
</reference>
<dbReference type="Proteomes" id="UP000247702">
    <property type="component" value="Unassembled WGS sequence"/>
</dbReference>
<evidence type="ECO:0000313" key="2">
    <source>
        <dbReference type="EMBL" id="GBB99676.1"/>
    </source>
</evidence>
<evidence type="ECO:0000256" key="1">
    <source>
        <dbReference type="SAM" id="MobiDB-lite"/>
    </source>
</evidence>
<name>A0A2Z6S635_9GLOM</name>
<dbReference type="InterPro" id="IPR039495">
    <property type="entry name" value="TAF1A"/>
</dbReference>
<dbReference type="STRING" id="94130.A0A2Z6S635"/>